<keyword evidence="4 7" id="KW-0812">Transmembrane</keyword>
<dbReference type="AlphaFoldDB" id="A0A1I5RK87"/>
<feature type="transmembrane region" description="Helical" evidence="7">
    <location>
        <begin position="198"/>
        <end position="216"/>
    </location>
</feature>
<keyword evidence="3" id="KW-1003">Cell membrane</keyword>
<accession>A0A1I5RK87</accession>
<evidence type="ECO:0008006" key="10">
    <source>
        <dbReference type="Google" id="ProtNLM"/>
    </source>
</evidence>
<dbReference type="PANTHER" id="PTHR36838">
    <property type="entry name" value="AUXIN EFFLUX CARRIER FAMILY PROTEIN"/>
    <property type="match status" value="1"/>
</dbReference>
<evidence type="ECO:0000256" key="7">
    <source>
        <dbReference type="SAM" id="Phobius"/>
    </source>
</evidence>
<evidence type="ECO:0000256" key="3">
    <source>
        <dbReference type="ARBA" id="ARBA00022475"/>
    </source>
</evidence>
<dbReference type="Pfam" id="PF03547">
    <property type="entry name" value="Mem_trans"/>
    <property type="match status" value="1"/>
</dbReference>
<feature type="transmembrane region" description="Helical" evidence="7">
    <location>
        <begin position="289"/>
        <end position="312"/>
    </location>
</feature>
<keyword evidence="5 7" id="KW-1133">Transmembrane helix</keyword>
<keyword evidence="2" id="KW-0813">Transport</keyword>
<sequence length="318" mass="32073">MSLLSIFASAILPIVLIAAVGVVLGRARDVEPGPLNTAVVYVLAPALVLHSLMATELGGGTLLKLAAAVTAFTLGMAALVELSGRLLGVDEATLSALVLVSTFPNAGNYGIPVSDFAFGTVGRGVAVLYVAAQSVLMYTVGVYVASRGGGSAGLGAVKRVFRIPLIYAVAVGLLARAFDLVPAADSTAMETLQLVGDASIPVMLLILGIQLANTDFGAALPQITVATVGKMVVAPAVAVGVALLLGFDQPTVARTFVLESAMPAAVTPLVLLIEFADDVQVGGVSAPEFVSTVVAVTTVLSVPLLTLLISVLQSGAVV</sequence>
<feature type="transmembrane region" description="Helical" evidence="7">
    <location>
        <begin position="228"/>
        <end position="247"/>
    </location>
</feature>
<reference evidence="9" key="1">
    <citation type="submission" date="2016-10" db="EMBL/GenBank/DDBJ databases">
        <authorList>
            <person name="Varghese N."/>
            <person name="Submissions S."/>
        </authorList>
    </citation>
    <scope>NUCLEOTIDE SEQUENCE [LARGE SCALE GENOMIC DNA]</scope>
    <source>
        <strain evidence="9">CGMCC 1.10329</strain>
    </source>
</reference>
<dbReference type="InterPro" id="IPR004776">
    <property type="entry name" value="Mem_transp_PIN-like"/>
</dbReference>
<feature type="transmembrane region" description="Helical" evidence="7">
    <location>
        <begin position="6"/>
        <end position="25"/>
    </location>
</feature>
<evidence type="ECO:0000256" key="2">
    <source>
        <dbReference type="ARBA" id="ARBA00022448"/>
    </source>
</evidence>
<name>A0A1I5RK87_9EURY</name>
<evidence type="ECO:0000256" key="1">
    <source>
        <dbReference type="ARBA" id="ARBA00004141"/>
    </source>
</evidence>
<dbReference type="EMBL" id="FOXI01000005">
    <property type="protein sequence ID" value="SFP58984.1"/>
    <property type="molecule type" value="Genomic_DNA"/>
</dbReference>
<keyword evidence="9" id="KW-1185">Reference proteome</keyword>
<evidence type="ECO:0000313" key="8">
    <source>
        <dbReference type="EMBL" id="SFP58984.1"/>
    </source>
</evidence>
<evidence type="ECO:0000313" key="9">
    <source>
        <dbReference type="Proteomes" id="UP000183769"/>
    </source>
</evidence>
<evidence type="ECO:0000256" key="5">
    <source>
        <dbReference type="ARBA" id="ARBA00022989"/>
    </source>
</evidence>
<evidence type="ECO:0000256" key="6">
    <source>
        <dbReference type="ARBA" id="ARBA00023136"/>
    </source>
</evidence>
<feature type="transmembrane region" description="Helical" evidence="7">
    <location>
        <begin position="126"/>
        <end position="148"/>
    </location>
</feature>
<feature type="transmembrane region" description="Helical" evidence="7">
    <location>
        <begin position="61"/>
        <end position="80"/>
    </location>
</feature>
<protein>
    <recommendedName>
        <fullName evidence="10">Auxin efflux carrier</fullName>
    </recommendedName>
</protein>
<proteinExistence type="predicted"/>
<dbReference type="OrthoDB" id="147743at2157"/>
<comment type="subcellular location">
    <subcellularLocation>
        <location evidence="1">Membrane</location>
        <topology evidence="1">Multi-pass membrane protein</topology>
    </subcellularLocation>
</comment>
<dbReference type="RefSeq" id="WP_074877512.1">
    <property type="nucleotide sequence ID" value="NZ_FOXI01000005.1"/>
</dbReference>
<organism evidence="8 9">
    <name type="scientific">Halolamina pelagica</name>
    <dbReference type="NCBI Taxonomy" id="699431"/>
    <lineage>
        <taxon>Archaea</taxon>
        <taxon>Methanobacteriati</taxon>
        <taxon>Methanobacteriota</taxon>
        <taxon>Stenosarchaea group</taxon>
        <taxon>Halobacteria</taxon>
        <taxon>Halobacteriales</taxon>
        <taxon>Haloferacaceae</taxon>
    </lineage>
</organism>
<gene>
    <name evidence="8" type="ORF">SAMN05216277_10522</name>
</gene>
<dbReference type="Proteomes" id="UP000183769">
    <property type="component" value="Unassembled WGS sequence"/>
</dbReference>
<evidence type="ECO:0000256" key="4">
    <source>
        <dbReference type="ARBA" id="ARBA00022692"/>
    </source>
</evidence>
<keyword evidence="6 7" id="KW-0472">Membrane</keyword>
<dbReference type="GO" id="GO:0016020">
    <property type="term" value="C:membrane"/>
    <property type="evidence" value="ECO:0007669"/>
    <property type="project" value="UniProtKB-SubCell"/>
</dbReference>
<dbReference type="GO" id="GO:0055085">
    <property type="term" value="P:transmembrane transport"/>
    <property type="evidence" value="ECO:0007669"/>
    <property type="project" value="InterPro"/>
</dbReference>
<dbReference type="PANTHER" id="PTHR36838:SF1">
    <property type="entry name" value="SLR1864 PROTEIN"/>
    <property type="match status" value="1"/>
</dbReference>
<feature type="transmembrane region" description="Helical" evidence="7">
    <location>
        <begin position="37"/>
        <end position="55"/>
    </location>
</feature>
<feature type="transmembrane region" description="Helical" evidence="7">
    <location>
        <begin position="160"/>
        <end position="178"/>
    </location>
</feature>